<dbReference type="RefSeq" id="WP_182846266.1">
    <property type="nucleotide sequence ID" value="NZ_BAAALP010000001.1"/>
</dbReference>
<sequence length="225" mass="24327">MSDPAFVLRPDARVSPQPVAATLVRLVAEIQRVSWPLWIEPAVRARREVAGLCRLQTARGLTVLSWMALGPDADVPEDVRWLLTTSRLTGARQERMYAAADLLPAPVRALAVANWTWALGSPHGGQTTAAFLAGGAYPEDGYSAAHATVALLRLWERRPETRPPLAAAWAAIRTTADWCKAAELRSAYGAPVPIFSYPRVAPPPGVPVRPWITRLLGPVDGCDTG</sequence>
<name>A0A7W3LTU1_ACTNM</name>
<gene>
    <name evidence="1" type="ORF">HNR61_005809</name>
</gene>
<accession>A0A7W3LTU1</accession>
<evidence type="ECO:0000313" key="1">
    <source>
        <dbReference type="EMBL" id="MBA8954155.1"/>
    </source>
</evidence>
<dbReference type="EMBL" id="JACJIA010000008">
    <property type="protein sequence ID" value="MBA8954155.1"/>
    <property type="molecule type" value="Genomic_DNA"/>
</dbReference>
<keyword evidence="2" id="KW-1185">Reference proteome</keyword>
<dbReference type="AlphaFoldDB" id="A0A7W3LTU1"/>
<organism evidence="1 2">
    <name type="scientific">Actinomadura namibiensis</name>
    <dbReference type="NCBI Taxonomy" id="182080"/>
    <lineage>
        <taxon>Bacteria</taxon>
        <taxon>Bacillati</taxon>
        <taxon>Actinomycetota</taxon>
        <taxon>Actinomycetes</taxon>
        <taxon>Streptosporangiales</taxon>
        <taxon>Thermomonosporaceae</taxon>
        <taxon>Actinomadura</taxon>
    </lineage>
</organism>
<dbReference type="Proteomes" id="UP000572680">
    <property type="component" value="Unassembled WGS sequence"/>
</dbReference>
<proteinExistence type="predicted"/>
<protein>
    <submittedName>
        <fullName evidence="1">Uncharacterized protein</fullName>
    </submittedName>
</protein>
<comment type="caution">
    <text evidence="1">The sequence shown here is derived from an EMBL/GenBank/DDBJ whole genome shotgun (WGS) entry which is preliminary data.</text>
</comment>
<reference evidence="1 2" key="1">
    <citation type="submission" date="2020-08" db="EMBL/GenBank/DDBJ databases">
        <title>Genomic Encyclopedia of Type Strains, Phase IV (KMG-IV): sequencing the most valuable type-strain genomes for metagenomic binning, comparative biology and taxonomic classification.</title>
        <authorList>
            <person name="Goeker M."/>
        </authorList>
    </citation>
    <scope>NUCLEOTIDE SEQUENCE [LARGE SCALE GENOMIC DNA]</scope>
    <source>
        <strain evidence="1 2">DSM 44197</strain>
    </source>
</reference>
<evidence type="ECO:0000313" key="2">
    <source>
        <dbReference type="Proteomes" id="UP000572680"/>
    </source>
</evidence>